<dbReference type="GeneID" id="10277529"/>
<organism evidence="1 2">
    <name type="scientific">Methanobacterium lacus (strain AL-21)</name>
    <dbReference type="NCBI Taxonomy" id="877455"/>
    <lineage>
        <taxon>Archaea</taxon>
        <taxon>Methanobacteriati</taxon>
        <taxon>Methanobacteriota</taxon>
        <taxon>Methanomada group</taxon>
        <taxon>Methanobacteria</taxon>
        <taxon>Methanobacteriales</taxon>
        <taxon>Methanobacteriaceae</taxon>
        <taxon>Methanobacterium</taxon>
    </lineage>
</organism>
<dbReference type="RefSeq" id="WP_013644676.1">
    <property type="nucleotide sequence ID" value="NC_015216.1"/>
</dbReference>
<dbReference type="OrthoDB" id="70671at2157"/>
<evidence type="ECO:0000313" key="1">
    <source>
        <dbReference type="EMBL" id="ADZ09325.1"/>
    </source>
</evidence>
<proteinExistence type="predicted"/>
<protein>
    <submittedName>
        <fullName evidence="1">Uncharacterized protein</fullName>
    </submittedName>
</protein>
<evidence type="ECO:0000313" key="2">
    <source>
        <dbReference type="Proteomes" id="UP000007490"/>
    </source>
</evidence>
<keyword evidence="2" id="KW-1185">Reference proteome</keyword>
<gene>
    <name evidence="1" type="ordered locus">Metbo_1080</name>
</gene>
<name>F0T5T2_METLA</name>
<dbReference type="AlphaFoldDB" id="F0T5T2"/>
<dbReference type="Proteomes" id="UP000007490">
    <property type="component" value="Chromosome"/>
</dbReference>
<dbReference type="STRING" id="877455.Metbo_1080"/>
<dbReference type="KEGG" id="mel:Metbo_1080"/>
<accession>F0T5T2</accession>
<reference evidence="1 2" key="2">
    <citation type="journal article" date="2014" name="Int. J. Syst. Evol. Microbiol.">
        <title>Methanobacterium paludis sp. nov. and a novel strain of Methanobacterium lacus isolated from northern peatlands.</title>
        <authorList>
            <person name="Cadillo-Quiroz H."/>
            <person name="Brauer S.L."/>
            <person name="Goodson N."/>
            <person name="Yavitt J.B."/>
            <person name="Zinder S.H."/>
        </authorList>
    </citation>
    <scope>NUCLEOTIDE SEQUENCE [LARGE SCALE GENOMIC DNA]</scope>
    <source>
        <strain evidence="1 2">AL-21</strain>
    </source>
</reference>
<sequence length="161" mass="19044">MTDDQERIEIIEKLLSYKLALEKSRPELLKELGKYYSSENNGNPHDSHDEFKDVEFMSFTDASEAYILTQIKVVDSMPRVINEHIFRLNVGDDIDDVLESFEIEVYGVKKDIYKNLTEWEDLLDHVPDERIQELTRNPKGHGDKILKELWWIRKFEDQNLG</sequence>
<dbReference type="HOGENOM" id="CLU_1639976_0_0_2"/>
<reference evidence="2" key="1">
    <citation type="submission" date="2011-02" db="EMBL/GenBank/DDBJ databases">
        <title>Complete sequence of Methanobacterium sp. AL-21.</title>
        <authorList>
            <consortium name="US DOE Joint Genome Institute"/>
            <person name="Lucas S."/>
            <person name="Copeland A."/>
            <person name="Lapidus A."/>
            <person name="Cheng J.-F."/>
            <person name="Goodwin L."/>
            <person name="Pitluck S."/>
            <person name="Chertkov O."/>
            <person name="Detter J.C."/>
            <person name="Han C."/>
            <person name="Tapia R."/>
            <person name="Land M."/>
            <person name="Hauser L."/>
            <person name="Kyrpides N."/>
            <person name="Ivanova N."/>
            <person name="Mikhailova N."/>
            <person name="Pagani I."/>
            <person name="Cadillo-Quiroz H."/>
            <person name="Imachi H."/>
            <person name="Zinder S."/>
            <person name="Liu W."/>
            <person name="Woyke T."/>
        </authorList>
    </citation>
    <scope>NUCLEOTIDE SEQUENCE [LARGE SCALE GENOMIC DNA]</scope>
    <source>
        <strain evidence="2">AL-21</strain>
    </source>
</reference>
<dbReference type="EMBL" id="CP002551">
    <property type="protein sequence ID" value="ADZ09325.1"/>
    <property type="molecule type" value="Genomic_DNA"/>
</dbReference>
<dbReference type="eggNOG" id="arCOG14003">
    <property type="taxonomic scope" value="Archaea"/>
</dbReference>